<keyword evidence="4" id="KW-1185">Reference proteome</keyword>
<dbReference type="OrthoDB" id="6636466at2"/>
<feature type="compositionally biased region" description="Polar residues" evidence="1">
    <location>
        <begin position="1"/>
        <end position="11"/>
    </location>
</feature>
<protein>
    <recommendedName>
        <fullName evidence="2">DUF5983 domain-containing protein</fullName>
    </recommendedName>
</protein>
<evidence type="ECO:0000259" key="2">
    <source>
        <dbReference type="Pfam" id="PF19419"/>
    </source>
</evidence>
<dbReference type="Proteomes" id="UP000281332">
    <property type="component" value="Unassembled WGS sequence"/>
</dbReference>
<feature type="region of interest" description="Disordered" evidence="1">
    <location>
        <begin position="1"/>
        <end position="21"/>
    </location>
</feature>
<proteinExistence type="predicted"/>
<dbReference type="AlphaFoldDB" id="A0A3N4N9M5"/>
<dbReference type="InterPro" id="IPR046025">
    <property type="entry name" value="DUF5983"/>
</dbReference>
<dbReference type="EMBL" id="RMVG01000039">
    <property type="protein sequence ID" value="RPD91758.1"/>
    <property type="molecule type" value="Genomic_DNA"/>
</dbReference>
<accession>A0A3N4N9M5</accession>
<dbReference type="RefSeq" id="WP_123803217.1">
    <property type="nucleotide sequence ID" value="NZ_RMVG01000039.1"/>
</dbReference>
<organism evidence="3 4">
    <name type="scientific">Candidatus Pantoea deserta</name>
    <dbReference type="NCBI Taxonomy" id="1869313"/>
    <lineage>
        <taxon>Bacteria</taxon>
        <taxon>Pseudomonadati</taxon>
        <taxon>Pseudomonadota</taxon>
        <taxon>Gammaproteobacteria</taxon>
        <taxon>Enterobacterales</taxon>
        <taxon>Erwiniaceae</taxon>
        <taxon>Pantoea</taxon>
    </lineage>
</organism>
<evidence type="ECO:0000313" key="3">
    <source>
        <dbReference type="EMBL" id="RPD91758.1"/>
    </source>
</evidence>
<gene>
    <name evidence="3" type="ORF">BBB56_23110</name>
</gene>
<reference evidence="3 4" key="1">
    <citation type="submission" date="2018-11" db="EMBL/GenBank/DDBJ databases">
        <title>Whole genome sequencing of Pantoea sp. RIT388.</title>
        <authorList>
            <person name="Gan H.M."/>
            <person name="Hudson A.O."/>
        </authorList>
    </citation>
    <scope>NUCLEOTIDE SEQUENCE [LARGE SCALE GENOMIC DNA]</scope>
    <source>
        <strain evidence="3 4">RIT388</strain>
    </source>
</reference>
<feature type="domain" description="DUF5983" evidence="2">
    <location>
        <begin position="29"/>
        <end position="125"/>
    </location>
</feature>
<name>A0A3N4N9M5_9GAMM</name>
<dbReference type="Pfam" id="PF19419">
    <property type="entry name" value="DUF5983"/>
    <property type="match status" value="1"/>
</dbReference>
<comment type="caution">
    <text evidence="3">The sequence shown here is derived from an EMBL/GenBank/DDBJ whole genome shotgun (WGS) entry which is preliminary data.</text>
</comment>
<evidence type="ECO:0000256" key="1">
    <source>
        <dbReference type="SAM" id="MobiDB-lite"/>
    </source>
</evidence>
<sequence>MHTQNVNTAAQEPSERWGGGQAASGIEKCLILSTAHMTEDDSGLFYWLARRSEKGEGAWMWIHDTGYGHFICLDTEGGRLRWLRNQGISESLCYLLETVSRLSGTRMFHFDRDADIQPGFVTYDW</sequence>
<evidence type="ECO:0000313" key="4">
    <source>
        <dbReference type="Proteomes" id="UP000281332"/>
    </source>
</evidence>